<dbReference type="OrthoDB" id="9807558at2"/>
<dbReference type="KEGG" id="suam:BOO69_02325"/>
<evidence type="ECO:0000259" key="5">
    <source>
        <dbReference type="PROSITE" id="PS51078"/>
    </source>
</evidence>
<protein>
    <recommendedName>
        <fullName evidence="8">IclR family transcriptional regulator</fullName>
    </recommendedName>
</protein>
<feature type="domain" description="HTH iclR-type" evidence="4">
    <location>
        <begin position="5"/>
        <end position="72"/>
    </location>
</feature>
<feature type="domain" description="IclR-ED" evidence="5">
    <location>
        <begin position="66"/>
        <end position="250"/>
    </location>
</feature>
<evidence type="ECO:0008006" key="8">
    <source>
        <dbReference type="Google" id="ProtNLM"/>
    </source>
</evidence>
<dbReference type="GO" id="GO:0003677">
    <property type="term" value="F:DNA binding"/>
    <property type="evidence" value="ECO:0007669"/>
    <property type="project" value="UniProtKB-KW"/>
</dbReference>
<proteinExistence type="predicted"/>
<dbReference type="STRING" id="1917485.BOO69_02325"/>
<dbReference type="InterPro" id="IPR050707">
    <property type="entry name" value="HTH_MetabolicPath_Reg"/>
</dbReference>
<keyword evidence="1" id="KW-0805">Transcription regulation</keyword>
<evidence type="ECO:0000313" key="7">
    <source>
        <dbReference type="Proteomes" id="UP000181897"/>
    </source>
</evidence>
<evidence type="ECO:0000256" key="2">
    <source>
        <dbReference type="ARBA" id="ARBA00023125"/>
    </source>
</evidence>
<dbReference type="AlphaFoldDB" id="A0A1J0WDJ1"/>
<dbReference type="Pfam" id="PF09339">
    <property type="entry name" value="HTH_IclR"/>
    <property type="match status" value="1"/>
</dbReference>
<dbReference type="Gene3D" id="3.30.450.40">
    <property type="match status" value="1"/>
</dbReference>
<evidence type="ECO:0000259" key="4">
    <source>
        <dbReference type="PROSITE" id="PS51077"/>
    </source>
</evidence>
<dbReference type="Pfam" id="PF01614">
    <property type="entry name" value="IclR_C"/>
    <property type="match status" value="1"/>
</dbReference>
<evidence type="ECO:0000313" key="6">
    <source>
        <dbReference type="EMBL" id="APE42378.1"/>
    </source>
</evidence>
<dbReference type="SUPFAM" id="SSF55781">
    <property type="entry name" value="GAF domain-like"/>
    <property type="match status" value="1"/>
</dbReference>
<dbReference type="RefSeq" id="WP_071969944.1">
    <property type="nucleotide sequence ID" value="NZ_CP018076.1"/>
</dbReference>
<dbReference type="SUPFAM" id="SSF46785">
    <property type="entry name" value="Winged helix' DNA-binding domain"/>
    <property type="match status" value="1"/>
</dbReference>
<dbReference type="InterPro" id="IPR014757">
    <property type="entry name" value="Tscrpt_reg_IclR_C"/>
</dbReference>
<evidence type="ECO:0000256" key="3">
    <source>
        <dbReference type="ARBA" id="ARBA00023163"/>
    </source>
</evidence>
<evidence type="ECO:0000256" key="1">
    <source>
        <dbReference type="ARBA" id="ARBA00023015"/>
    </source>
</evidence>
<sequence length="251" mass="26578">MTIGASTFAKGLQVLACFQTAPHSMTMAEVARRTGFDKATARRLCLTLVDCGYLRQTGRALELTARTLALGAGYLAGHDFGRRVQPVLDRAAPELDSEIALATLDGQRAIYVARAATPSARISLGFTVGSTLPLLPTAMGRVLLAQLPPAEREGYLNDAEIRQFTSATEVDRSRLRASIEAAAQEGACHLENEFEMGAGALAVPCGLIGGVPAALGTTATVGMLQEPERRAQILDILRRAALGLGFDRPES</sequence>
<keyword evidence="2" id="KW-0238">DNA-binding</keyword>
<dbReference type="Proteomes" id="UP000181897">
    <property type="component" value="Chromosome"/>
</dbReference>
<dbReference type="InterPro" id="IPR036388">
    <property type="entry name" value="WH-like_DNA-bd_sf"/>
</dbReference>
<name>A0A1J0WDJ1_9RHOB</name>
<dbReference type="Gene3D" id="1.10.10.10">
    <property type="entry name" value="Winged helix-like DNA-binding domain superfamily/Winged helix DNA-binding domain"/>
    <property type="match status" value="1"/>
</dbReference>
<dbReference type="GO" id="GO:0045892">
    <property type="term" value="P:negative regulation of DNA-templated transcription"/>
    <property type="evidence" value="ECO:0007669"/>
    <property type="project" value="TreeGrafter"/>
</dbReference>
<dbReference type="PROSITE" id="PS51078">
    <property type="entry name" value="ICLR_ED"/>
    <property type="match status" value="1"/>
</dbReference>
<gene>
    <name evidence="6" type="ORF">BOO69_02325</name>
</gene>
<dbReference type="EMBL" id="CP018076">
    <property type="protein sequence ID" value="APE42378.1"/>
    <property type="molecule type" value="Genomic_DNA"/>
</dbReference>
<reference evidence="6 7" key="1">
    <citation type="submission" date="2016-11" db="EMBL/GenBank/DDBJ databases">
        <title>Complete genome sequence of Sulfitobacter sp. AM1-D1, a toxic bacteria associated with marine dinoflagellate Alexandrium minutum in East China Sea.</title>
        <authorList>
            <person name="Yang Q."/>
            <person name="Zhang X."/>
            <person name="Tian X."/>
        </authorList>
    </citation>
    <scope>NUCLEOTIDE SEQUENCE [LARGE SCALE GENOMIC DNA]</scope>
    <source>
        <strain evidence="6 7">AM1-D1</strain>
    </source>
</reference>
<dbReference type="SMART" id="SM00346">
    <property type="entry name" value="HTH_ICLR"/>
    <property type="match status" value="1"/>
</dbReference>
<keyword evidence="7" id="KW-1185">Reference proteome</keyword>
<dbReference type="InterPro" id="IPR036390">
    <property type="entry name" value="WH_DNA-bd_sf"/>
</dbReference>
<keyword evidence="3" id="KW-0804">Transcription</keyword>
<accession>A0A1J0WDJ1</accession>
<organism evidence="6 7">
    <name type="scientific">Sulfitobacter alexandrii</name>
    <dbReference type="NCBI Taxonomy" id="1917485"/>
    <lineage>
        <taxon>Bacteria</taxon>
        <taxon>Pseudomonadati</taxon>
        <taxon>Pseudomonadota</taxon>
        <taxon>Alphaproteobacteria</taxon>
        <taxon>Rhodobacterales</taxon>
        <taxon>Roseobacteraceae</taxon>
        <taxon>Sulfitobacter</taxon>
    </lineage>
</organism>
<dbReference type="PANTHER" id="PTHR30136">
    <property type="entry name" value="HELIX-TURN-HELIX TRANSCRIPTIONAL REGULATOR, ICLR FAMILY"/>
    <property type="match status" value="1"/>
</dbReference>
<dbReference type="GO" id="GO:0003700">
    <property type="term" value="F:DNA-binding transcription factor activity"/>
    <property type="evidence" value="ECO:0007669"/>
    <property type="project" value="TreeGrafter"/>
</dbReference>
<dbReference type="PROSITE" id="PS51077">
    <property type="entry name" value="HTH_ICLR"/>
    <property type="match status" value="1"/>
</dbReference>
<dbReference type="PANTHER" id="PTHR30136:SF34">
    <property type="entry name" value="TRANSCRIPTIONAL REGULATOR"/>
    <property type="match status" value="1"/>
</dbReference>
<dbReference type="InterPro" id="IPR005471">
    <property type="entry name" value="Tscrpt_reg_IclR_N"/>
</dbReference>
<dbReference type="InterPro" id="IPR029016">
    <property type="entry name" value="GAF-like_dom_sf"/>
</dbReference>